<evidence type="ECO:0000256" key="5">
    <source>
        <dbReference type="ARBA" id="ARBA00023136"/>
    </source>
</evidence>
<comment type="subcellular location">
    <subcellularLocation>
        <location evidence="1">Cell membrane</location>
        <topology evidence="1">Multi-pass membrane protein</topology>
    </subcellularLocation>
</comment>
<proteinExistence type="predicted"/>
<dbReference type="InterPro" id="IPR050445">
    <property type="entry name" value="Bact_polysacc_biosynth/exp"/>
</dbReference>
<keyword evidence="4 6" id="KW-1133">Transmembrane helix</keyword>
<keyword evidence="5 6" id="KW-0472">Membrane</keyword>
<evidence type="ECO:0000313" key="9">
    <source>
        <dbReference type="EMBL" id="KMM31716.1"/>
    </source>
</evidence>
<accession>A0A0J6C5Y2</accession>
<reference evidence="9 10" key="1">
    <citation type="submission" date="2015-06" db="EMBL/GenBank/DDBJ databases">
        <title>Draft Genome Sequence of Parabacteroides goldsteinii with Putative Novel Metallo-Beta-Lactamases Isolated from a Blood Culture from a Human Patient.</title>
        <authorList>
            <person name="Krogh T.J."/>
            <person name="Agergaard C.N."/>
            <person name="Moller-Jensen J."/>
            <person name="Justesen U.S."/>
        </authorList>
    </citation>
    <scope>NUCLEOTIDE SEQUENCE [LARGE SCALE GENOMIC DNA]</scope>
    <source>
        <strain evidence="9 10">910340</strain>
    </source>
</reference>
<name>A0A0J6C5Y2_9BACT</name>
<feature type="transmembrane region" description="Helical" evidence="6">
    <location>
        <begin position="332"/>
        <end position="352"/>
    </location>
</feature>
<feature type="transmembrane region" description="Helical" evidence="6">
    <location>
        <begin position="31"/>
        <end position="50"/>
    </location>
</feature>
<dbReference type="PANTHER" id="PTHR32309">
    <property type="entry name" value="TYROSINE-PROTEIN KINASE"/>
    <property type="match status" value="1"/>
</dbReference>
<evidence type="ECO:0000256" key="3">
    <source>
        <dbReference type="ARBA" id="ARBA00022692"/>
    </source>
</evidence>
<evidence type="ECO:0000256" key="1">
    <source>
        <dbReference type="ARBA" id="ARBA00004651"/>
    </source>
</evidence>
<keyword evidence="2" id="KW-1003">Cell membrane</keyword>
<evidence type="ECO:0000256" key="4">
    <source>
        <dbReference type="ARBA" id="ARBA00022989"/>
    </source>
</evidence>
<keyword evidence="3 6" id="KW-0812">Transmembrane</keyword>
<feature type="domain" description="Polysaccharide chain length determinant N-terminal" evidence="7">
    <location>
        <begin position="15"/>
        <end position="72"/>
    </location>
</feature>
<dbReference type="InterPro" id="IPR032807">
    <property type="entry name" value="GNVR"/>
</dbReference>
<evidence type="ECO:0000259" key="7">
    <source>
        <dbReference type="Pfam" id="PF02706"/>
    </source>
</evidence>
<dbReference type="GO" id="GO:0005886">
    <property type="term" value="C:plasma membrane"/>
    <property type="evidence" value="ECO:0007669"/>
    <property type="project" value="UniProtKB-SubCell"/>
</dbReference>
<sequence length="358" mass="40776">MINKSEKKTDKTELDIDIIAVIQFLWSKRKLFLKSSGIAVIIGLVIAFSIPKEYTTTVKLMPETNNTASKMGNLGGLAAMAGIDINSGNSQDAISPEVYPDIVHSTPFLLELFPQEVTNKKKTLKMSLFNYLKGHQKEAWWNLIIQAPLKGISYLVEMLGDEDHQPDKIDPFFLTKEQKDIIKKLQERISIFVDKKTQVVTVSVRMQDPVISARVTDNVVEKLKKYITNYRTQKAKKDLEFTEKVLREAQDAYYKAQQTYAAFEDGNKNIVSASYRTELERLKNEMTLTFNVYNTLAQKQEQDKLRVQEQTPVYTIIEPASVPLKASAPKKVLILIGCIFLDLIAISGYVLIRDRQIF</sequence>
<dbReference type="EMBL" id="LFJV01000086">
    <property type="protein sequence ID" value="KMM31716.1"/>
    <property type="molecule type" value="Genomic_DNA"/>
</dbReference>
<feature type="domain" description="Tyrosine-protein kinase G-rich" evidence="8">
    <location>
        <begin position="277"/>
        <end position="354"/>
    </location>
</feature>
<evidence type="ECO:0000259" key="8">
    <source>
        <dbReference type="Pfam" id="PF13807"/>
    </source>
</evidence>
<protein>
    <submittedName>
        <fullName evidence="9">Chain-length determining protein</fullName>
    </submittedName>
</protein>
<evidence type="ECO:0000313" key="10">
    <source>
        <dbReference type="Proteomes" id="UP000036166"/>
    </source>
</evidence>
<dbReference type="RefSeq" id="WP_048317204.1">
    <property type="nucleotide sequence ID" value="NZ_LFJV01000086.1"/>
</dbReference>
<dbReference type="AlphaFoldDB" id="A0A0J6C5Y2"/>
<dbReference type="PANTHER" id="PTHR32309:SF13">
    <property type="entry name" value="FERRIC ENTEROBACTIN TRANSPORT PROTEIN FEPE"/>
    <property type="match status" value="1"/>
</dbReference>
<evidence type="ECO:0000256" key="2">
    <source>
        <dbReference type="ARBA" id="ARBA00022475"/>
    </source>
</evidence>
<gene>
    <name evidence="9" type="ORF">ACM15_21085</name>
</gene>
<dbReference type="Pfam" id="PF13807">
    <property type="entry name" value="GNVR"/>
    <property type="match status" value="1"/>
</dbReference>
<dbReference type="InterPro" id="IPR003856">
    <property type="entry name" value="LPS_length_determ_N"/>
</dbReference>
<dbReference type="GO" id="GO:0004713">
    <property type="term" value="F:protein tyrosine kinase activity"/>
    <property type="evidence" value="ECO:0007669"/>
    <property type="project" value="TreeGrafter"/>
</dbReference>
<dbReference type="Proteomes" id="UP000036166">
    <property type="component" value="Unassembled WGS sequence"/>
</dbReference>
<dbReference type="PATRIC" id="fig|328812.4.peg.5467"/>
<evidence type="ECO:0000256" key="6">
    <source>
        <dbReference type="SAM" id="Phobius"/>
    </source>
</evidence>
<dbReference type="Pfam" id="PF02706">
    <property type="entry name" value="Wzz"/>
    <property type="match status" value="1"/>
</dbReference>
<organism evidence="9 10">
    <name type="scientific">Parabacteroides goldsteinii</name>
    <dbReference type="NCBI Taxonomy" id="328812"/>
    <lineage>
        <taxon>Bacteria</taxon>
        <taxon>Pseudomonadati</taxon>
        <taxon>Bacteroidota</taxon>
        <taxon>Bacteroidia</taxon>
        <taxon>Bacteroidales</taxon>
        <taxon>Tannerellaceae</taxon>
        <taxon>Parabacteroides</taxon>
    </lineage>
</organism>
<comment type="caution">
    <text evidence="9">The sequence shown here is derived from an EMBL/GenBank/DDBJ whole genome shotgun (WGS) entry which is preliminary data.</text>
</comment>